<evidence type="ECO:0000313" key="9">
    <source>
        <dbReference type="Proteomes" id="UP000681610"/>
    </source>
</evidence>
<keyword evidence="4 6" id="KW-1133">Transmembrane helix</keyword>
<evidence type="ECO:0000256" key="4">
    <source>
        <dbReference type="ARBA" id="ARBA00022989"/>
    </source>
</evidence>
<evidence type="ECO:0000256" key="1">
    <source>
        <dbReference type="ARBA" id="ARBA00004651"/>
    </source>
</evidence>
<feature type="transmembrane region" description="Helical" evidence="6">
    <location>
        <begin position="180"/>
        <end position="200"/>
    </location>
</feature>
<reference evidence="8 9" key="1">
    <citation type="submission" date="2021-03" db="EMBL/GenBank/DDBJ databases">
        <title>Isolation and description of Capnocytophaga bilenii sp. nov., a novel Capnocytophaga species, isolated from a gingivitis subject.</title>
        <authorList>
            <person name="Antezack A."/>
            <person name="Monnet-Corti V."/>
            <person name="La Scola B."/>
        </authorList>
    </citation>
    <scope>NUCLEOTIDE SEQUENCE [LARGE SCALE GENOMIC DNA]</scope>
    <source>
        <strain evidence="8 9">Marseille-Q4570</strain>
    </source>
</reference>
<evidence type="ECO:0000256" key="3">
    <source>
        <dbReference type="ARBA" id="ARBA00022692"/>
    </source>
</evidence>
<dbReference type="InterPro" id="IPR013525">
    <property type="entry name" value="ABC2_TM"/>
</dbReference>
<evidence type="ECO:0000256" key="2">
    <source>
        <dbReference type="ARBA" id="ARBA00022475"/>
    </source>
</evidence>
<feature type="transmembrane region" description="Helical" evidence="6">
    <location>
        <begin position="282"/>
        <end position="309"/>
    </location>
</feature>
<dbReference type="Pfam" id="PF12698">
    <property type="entry name" value="ABC2_membrane_3"/>
    <property type="match status" value="1"/>
</dbReference>
<feature type="transmembrane region" description="Helical" evidence="6">
    <location>
        <begin position="21"/>
        <end position="43"/>
    </location>
</feature>
<keyword evidence="2" id="KW-1003">Cell membrane</keyword>
<comment type="subcellular location">
    <subcellularLocation>
        <location evidence="1">Cell membrane</location>
        <topology evidence="1">Multi-pass membrane protein</topology>
    </subcellularLocation>
</comment>
<feature type="transmembrane region" description="Helical" evidence="6">
    <location>
        <begin position="379"/>
        <end position="399"/>
    </location>
</feature>
<evidence type="ECO:0000313" key="8">
    <source>
        <dbReference type="EMBL" id="MBO1884672.1"/>
    </source>
</evidence>
<accession>A0ABS3PZX1</accession>
<proteinExistence type="predicted"/>
<keyword evidence="5 6" id="KW-0472">Membrane</keyword>
<feature type="domain" description="ABC-2 type transporter transmembrane" evidence="7">
    <location>
        <begin position="19"/>
        <end position="402"/>
    </location>
</feature>
<dbReference type="Proteomes" id="UP000681610">
    <property type="component" value="Unassembled WGS sequence"/>
</dbReference>
<dbReference type="EMBL" id="JAGDYP010000007">
    <property type="protein sequence ID" value="MBO1884672.1"/>
    <property type="molecule type" value="Genomic_DNA"/>
</dbReference>
<dbReference type="PANTHER" id="PTHR30294">
    <property type="entry name" value="MEMBRANE COMPONENT OF ABC TRANSPORTER YHHJ-RELATED"/>
    <property type="match status" value="1"/>
</dbReference>
<organism evidence="8 9">
    <name type="scientific">Capnocytophaga bilenii</name>
    <dbReference type="NCBI Taxonomy" id="2819369"/>
    <lineage>
        <taxon>Bacteria</taxon>
        <taxon>Pseudomonadati</taxon>
        <taxon>Bacteroidota</taxon>
        <taxon>Flavobacteriia</taxon>
        <taxon>Flavobacteriales</taxon>
        <taxon>Flavobacteriaceae</taxon>
        <taxon>Capnocytophaga</taxon>
    </lineage>
</organism>
<dbReference type="SUPFAM" id="SSF53850">
    <property type="entry name" value="Periplasmic binding protein-like II"/>
    <property type="match status" value="1"/>
</dbReference>
<feature type="transmembrane region" description="Helical" evidence="6">
    <location>
        <begin position="329"/>
        <end position="348"/>
    </location>
</feature>
<gene>
    <name evidence="8" type="ORF">J4N46_09670</name>
</gene>
<dbReference type="RefSeq" id="WP_208059122.1">
    <property type="nucleotide sequence ID" value="NZ_JAGDYP010000007.1"/>
</dbReference>
<keyword evidence="3 6" id="KW-0812">Transmembrane</keyword>
<dbReference type="PANTHER" id="PTHR30294:SF29">
    <property type="entry name" value="MULTIDRUG ABC TRANSPORTER PERMEASE YBHS-RELATED"/>
    <property type="match status" value="1"/>
</dbReference>
<evidence type="ECO:0000256" key="6">
    <source>
        <dbReference type="SAM" id="Phobius"/>
    </source>
</evidence>
<feature type="transmembrane region" description="Helical" evidence="6">
    <location>
        <begin position="241"/>
        <end position="261"/>
    </location>
</feature>
<dbReference type="Gene3D" id="3.40.190.10">
    <property type="entry name" value="Periplasmic binding protein-like II"/>
    <property type="match status" value="1"/>
</dbReference>
<evidence type="ECO:0000259" key="7">
    <source>
        <dbReference type="Pfam" id="PF12698"/>
    </source>
</evidence>
<name>A0ABS3PZX1_9FLAO</name>
<keyword evidence="9" id="KW-1185">Reference proteome</keyword>
<comment type="caution">
    <text evidence="8">The sequence shown here is derived from an EMBL/GenBank/DDBJ whole genome shotgun (WGS) entry which is preliminary data.</text>
</comment>
<dbReference type="InterPro" id="IPR051449">
    <property type="entry name" value="ABC-2_transporter_component"/>
</dbReference>
<protein>
    <submittedName>
        <fullName evidence="8">ABC transporter permease</fullName>
    </submittedName>
</protein>
<evidence type="ECO:0000256" key="5">
    <source>
        <dbReference type="ARBA" id="ARBA00023136"/>
    </source>
</evidence>
<sequence>MKFLRIITQREYLNKIRNKSFIIMTFVSPLIMVAFILLIGWLVNINKSEVKNIAIIDESHIFATAFTNTDEVHYHYLQNTDLLTAKKEVLEKGNYGLLYIPPKNTPNWYQQVTFYTEETPALSLTNAMLSVLEKTLFQYNLTEKNINQQEIESAKVRVSLQLQNFTGEKTSEWGTLVKSILGMSAGYLIFMFIIMYGNMIMRSVIEEKNNRIIEIIISSVKPFDLMLGKILGTSLAGLTQAFIWIVFTGVLFALLPTFFDMPMTGTTTEALQSPDTAKIQEVLTAIYQFPLLETFVLFILFFVGGYLLYSSLYAMIGAMVDNETDTQQFLLPVITPLMLAVYVGMFSVMEQTHGTVSVVFSYIPFTSPVVMLMRIPFGVAWWEILISLLILYLTFFMVIKLSAKIYRIGILMYGKKASYKEVWKWLKTNG</sequence>